<dbReference type="EMBL" id="BNJG01000006">
    <property type="protein sequence ID" value="GHO60729.1"/>
    <property type="molecule type" value="Genomic_DNA"/>
</dbReference>
<comment type="caution">
    <text evidence="2">The sequence shown here is derived from an EMBL/GenBank/DDBJ whole genome shotgun (WGS) entry which is preliminary data.</text>
</comment>
<accession>A0ABQ3V760</accession>
<dbReference type="RefSeq" id="WP_201376778.1">
    <property type="nucleotide sequence ID" value="NZ_BNJG01000006.1"/>
</dbReference>
<proteinExistence type="predicted"/>
<keyword evidence="3" id="KW-1185">Reference proteome</keyword>
<protein>
    <recommendedName>
        <fullName evidence="1">DUF4158 domain-containing protein</fullName>
    </recommendedName>
</protein>
<dbReference type="InterPro" id="IPR025296">
    <property type="entry name" value="DUF4158"/>
</dbReference>
<dbReference type="Pfam" id="PF13700">
    <property type="entry name" value="DUF4158"/>
    <property type="match status" value="1"/>
</dbReference>
<organism evidence="2 3">
    <name type="scientific">Ktedonobacter robiniae</name>
    <dbReference type="NCBI Taxonomy" id="2778365"/>
    <lineage>
        <taxon>Bacteria</taxon>
        <taxon>Bacillati</taxon>
        <taxon>Chloroflexota</taxon>
        <taxon>Ktedonobacteria</taxon>
        <taxon>Ktedonobacterales</taxon>
        <taxon>Ktedonobacteraceae</taxon>
        <taxon>Ktedonobacter</taxon>
    </lineage>
</organism>
<feature type="domain" description="DUF4158" evidence="1">
    <location>
        <begin position="7"/>
        <end position="143"/>
    </location>
</feature>
<name>A0ABQ3V760_9CHLR</name>
<evidence type="ECO:0000313" key="2">
    <source>
        <dbReference type="EMBL" id="GHO60729.1"/>
    </source>
</evidence>
<gene>
    <name evidence="2" type="ORF">KSB_92040</name>
</gene>
<evidence type="ECO:0000313" key="3">
    <source>
        <dbReference type="Proteomes" id="UP000654345"/>
    </source>
</evidence>
<dbReference type="Proteomes" id="UP000654345">
    <property type="component" value="Unassembled WGS sequence"/>
</dbReference>
<sequence>MKRQWEIEDLIEHWMLSAWDLAQVGNKTGATRLGFAVLLKFFQREARFPTFKNDIPGNVITFVADQVDVPAEMYLQYAWQGRTIEYHRAEIRKLFDFRESTVADGEELKQWLVAEVLPLEHQEDVLREEAYVWFRRHHLEAPTSVLSELRSQKSFSDE</sequence>
<reference evidence="2 3" key="1">
    <citation type="journal article" date="2021" name="Int. J. Syst. Evol. Microbiol.">
        <title>Reticulibacter mediterranei gen. nov., sp. nov., within the new family Reticulibacteraceae fam. nov., and Ktedonospora formicarum gen. nov., sp. nov., Ktedonobacter robiniae sp. nov., Dictyobacter formicarum sp. nov. and Dictyobacter arantiisoli sp. nov., belonging to the class Ktedonobacteria.</title>
        <authorList>
            <person name="Yabe S."/>
            <person name="Zheng Y."/>
            <person name="Wang C.M."/>
            <person name="Sakai Y."/>
            <person name="Abe K."/>
            <person name="Yokota A."/>
            <person name="Donadio S."/>
            <person name="Cavaletti L."/>
            <person name="Monciardini P."/>
        </authorList>
    </citation>
    <scope>NUCLEOTIDE SEQUENCE [LARGE SCALE GENOMIC DNA]</scope>
    <source>
        <strain evidence="2 3">SOSP1-30</strain>
    </source>
</reference>
<evidence type="ECO:0000259" key="1">
    <source>
        <dbReference type="Pfam" id="PF13700"/>
    </source>
</evidence>